<evidence type="ECO:0000259" key="3">
    <source>
        <dbReference type="Pfam" id="PF13359"/>
    </source>
</evidence>
<proteinExistence type="predicted"/>
<evidence type="ECO:0000256" key="1">
    <source>
        <dbReference type="ARBA" id="ARBA00001968"/>
    </source>
</evidence>
<dbReference type="Proteomes" id="UP001464891">
    <property type="component" value="Unassembled WGS sequence"/>
</dbReference>
<keyword evidence="2" id="KW-0479">Metal-binding</keyword>
<keyword evidence="5" id="KW-1185">Reference proteome</keyword>
<protein>
    <submittedName>
        <fullName evidence="4">Transposase</fullName>
    </submittedName>
</protein>
<organism evidence="4 5">
    <name type="scientific">Trichocoleus desertorum GB2-A4</name>
    <dbReference type="NCBI Taxonomy" id="2933944"/>
    <lineage>
        <taxon>Bacteria</taxon>
        <taxon>Bacillati</taxon>
        <taxon>Cyanobacteriota</taxon>
        <taxon>Cyanophyceae</taxon>
        <taxon>Leptolyngbyales</taxon>
        <taxon>Trichocoleusaceae</taxon>
        <taxon>Trichocoleus</taxon>
    </lineage>
</organism>
<reference evidence="4 5" key="1">
    <citation type="submission" date="2022-04" db="EMBL/GenBank/DDBJ databases">
        <title>Positive selection, recombination, and allopatry shape intraspecific diversity of widespread and dominant cyanobacteria.</title>
        <authorList>
            <person name="Wei J."/>
            <person name="Shu W."/>
            <person name="Hu C."/>
        </authorList>
    </citation>
    <scope>NUCLEOTIDE SEQUENCE [LARGE SCALE GENOMIC DNA]</scope>
    <source>
        <strain evidence="4 5">GB2-A4</strain>
    </source>
</reference>
<evidence type="ECO:0000313" key="4">
    <source>
        <dbReference type="EMBL" id="MEP0820799.1"/>
    </source>
</evidence>
<accession>A0ABV0JG77</accession>
<name>A0ABV0JG77_9CYAN</name>
<dbReference type="Pfam" id="PF13359">
    <property type="entry name" value="DDE_Tnp_4"/>
    <property type="match status" value="1"/>
</dbReference>
<sequence length="127" mass="14861">MVEFATEQIICTAVDTGRTHDFKVLKRNRLPFVSSQLCLADRGYQGFAKRHAGACTPPKKRHQQPLAKEEKQHNRTLARLRVKVEHVIRRLKIFRIFSGRYRNRRKRFGLRLNLIAGLLNYELAHPS</sequence>
<feature type="domain" description="DDE Tnp4" evidence="3">
    <location>
        <begin position="10"/>
        <end position="120"/>
    </location>
</feature>
<evidence type="ECO:0000313" key="5">
    <source>
        <dbReference type="Proteomes" id="UP001464891"/>
    </source>
</evidence>
<comment type="cofactor">
    <cofactor evidence="1">
        <name>a divalent metal cation</name>
        <dbReference type="ChEBI" id="CHEBI:60240"/>
    </cofactor>
</comment>
<comment type="caution">
    <text evidence="4">The sequence shown here is derived from an EMBL/GenBank/DDBJ whole genome shotgun (WGS) entry which is preliminary data.</text>
</comment>
<gene>
    <name evidence="4" type="ORF">NC998_27305</name>
</gene>
<dbReference type="EMBL" id="JAMPKM010000045">
    <property type="protein sequence ID" value="MEP0820799.1"/>
    <property type="molecule type" value="Genomic_DNA"/>
</dbReference>
<evidence type="ECO:0000256" key="2">
    <source>
        <dbReference type="ARBA" id="ARBA00022723"/>
    </source>
</evidence>
<dbReference type="InterPro" id="IPR027806">
    <property type="entry name" value="HARBI1_dom"/>
</dbReference>